<keyword evidence="1" id="KW-0732">Signal</keyword>
<gene>
    <name evidence="2" type="ORF">GCM10007901_09460</name>
</gene>
<name>A0ABQ5XN96_9GAMM</name>
<protein>
    <submittedName>
        <fullName evidence="2">Uncharacterized protein</fullName>
    </submittedName>
</protein>
<evidence type="ECO:0000256" key="1">
    <source>
        <dbReference type="SAM" id="SignalP"/>
    </source>
</evidence>
<reference evidence="3" key="1">
    <citation type="journal article" date="2019" name="Int. J. Syst. Evol. Microbiol.">
        <title>The Global Catalogue of Microorganisms (GCM) 10K type strain sequencing project: providing services to taxonomists for standard genome sequencing and annotation.</title>
        <authorList>
            <consortium name="The Broad Institute Genomics Platform"/>
            <consortium name="The Broad Institute Genome Sequencing Center for Infectious Disease"/>
            <person name="Wu L."/>
            <person name="Ma J."/>
        </authorList>
    </citation>
    <scope>NUCLEOTIDE SEQUENCE [LARGE SCALE GENOMIC DNA]</scope>
    <source>
        <strain evidence="3">NBRC 111980</strain>
    </source>
</reference>
<proteinExistence type="predicted"/>
<dbReference type="EMBL" id="BSOB01000008">
    <property type="protein sequence ID" value="GLQ91995.1"/>
    <property type="molecule type" value="Genomic_DNA"/>
</dbReference>
<dbReference type="RefSeq" id="WP_284319746.1">
    <property type="nucleotide sequence ID" value="NZ_BSOB01000008.1"/>
</dbReference>
<evidence type="ECO:0000313" key="2">
    <source>
        <dbReference type="EMBL" id="GLQ91995.1"/>
    </source>
</evidence>
<feature type="signal peptide" evidence="1">
    <location>
        <begin position="1"/>
        <end position="23"/>
    </location>
</feature>
<dbReference type="Proteomes" id="UP001156670">
    <property type="component" value="Unassembled WGS sequence"/>
</dbReference>
<sequence>MKRRIWSAIACGALMLACGLAYAAPAPLTLFGIPLKGATRAHLREALKSHGMIAKREDDSYWVDLYDPSSVLDGASEFQVGYVAATHVFADCKYTFQGSMDTQLVGKVIALVQSKYGPPSTRTGDINLGEVTATWNFPSSMSITVRRGWPDTTTYLYYIDAAEDRVMQTEVDAEKRRQLQQKARAQNQAY</sequence>
<comment type="caution">
    <text evidence="2">The sequence shown here is derived from an EMBL/GenBank/DDBJ whole genome shotgun (WGS) entry which is preliminary data.</text>
</comment>
<feature type="chain" id="PRO_5045677835" evidence="1">
    <location>
        <begin position="24"/>
        <end position="190"/>
    </location>
</feature>
<keyword evidence="3" id="KW-1185">Reference proteome</keyword>
<dbReference type="PROSITE" id="PS51257">
    <property type="entry name" value="PROKAR_LIPOPROTEIN"/>
    <property type="match status" value="1"/>
</dbReference>
<accession>A0ABQ5XN96</accession>
<organism evidence="2 3">
    <name type="scientific">Dyella acidisoli</name>
    <dbReference type="NCBI Taxonomy" id="1867834"/>
    <lineage>
        <taxon>Bacteria</taxon>
        <taxon>Pseudomonadati</taxon>
        <taxon>Pseudomonadota</taxon>
        <taxon>Gammaproteobacteria</taxon>
        <taxon>Lysobacterales</taxon>
        <taxon>Rhodanobacteraceae</taxon>
        <taxon>Dyella</taxon>
    </lineage>
</organism>
<evidence type="ECO:0000313" key="3">
    <source>
        <dbReference type="Proteomes" id="UP001156670"/>
    </source>
</evidence>